<protein>
    <submittedName>
        <fullName evidence="1">Uncharacterized protein</fullName>
    </submittedName>
</protein>
<organism evidence="1 2">
    <name type="scientific">Lactarius akahatsu</name>
    <dbReference type="NCBI Taxonomy" id="416441"/>
    <lineage>
        <taxon>Eukaryota</taxon>
        <taxon>Fungi</taxon>
        <taxon>Dikarya</taxon>
        <taxon>Basidiomycota</taxon>
        <taxon>Agaricomycotina</taxon>
        <taxon>Agaricomycetes</taxon>
        <taxon>Russulales</taxon>
        <taxon>Russulaceae</taxon>
        <taxon>Lactarius</taxon>
    </lineage>
</organism>
<keyword evidence="2" id="KW-1185">Reference proteome</keyword>
<name>A0AAD4Q543_9AGAM</name>
<gene>
    <name evidence="1" type="ORF">EDB92DRAFT_1776485</name>
</gene>
<dbReference type="Proteomes" id="UP001201163">
    <property type="component" value="Unassembled WGS sequence"/>
</dbReference>
<evidence type="ECO:0000313" key="2">
    <source>
        <dbReference type="Proteomes" id="UP001201163"/>
    </source>
</evidence>
<dbReference type="AlphaFoldDB" id="A0AAD4Q543"/>
<feature type="non-terminal residue" evidence="1">
    <location>
        <position position="1"/>
    </location>
</feature>
<proteinExistence type="predicted"/>
<evidence type="ECO:0000313" key="1">
    <source>
        <dbReference type="EMBL" id="KAH8978698.1"/>
    </source>
</evidence>
<sequence>DNNPRIAMETLQSPIKEGGLKILNVKARNKVIEIMWRRTYLNFTPSRPIWTAITDLTLAVATPPRTSSIAIMNCFLQSWNPPSQGPRVIKLACDIMRMLKMAKKYNTCLAAIRHSQDVCSQLPAWYHL</sequence>
<accession>A0AAD4Q543</accession>
<feature type="non-terminal residue" evidence="1">
    <location>
        <position position="128"/>
    </location>
</feature>
<reference evidence="1" key="1">
    <citation type="submission" date="2022-01" db="EMBL/GenBank/DDBJ databases">
        <title>Comparative genomics reveals a dynamic genome evolution in the ectomycorrhizal milk-cap (Lactarius) mushrooms.</title>
        <authorList>
            <consortium name="DOE Joint Genome Institute"/>
            <person name="Lebreton A."/>
            <person name="Tang N."/>
            <person name="Kuo A."/>
            <person name="LaButti K."/>
            <person name="Drula E."/>
            <person name="Barry K."/>
            <person name="Clum A."/>
            <person name="Lipzen A."/>
            <person name="Mousain D."/>
            <person name="Ng V."/>
            <person name="Wang R."/>
            <person name="Wang X."/>
            <person name="Dai Y."/>
            <person name="Henrissat B."/>
            <person name="Grigoriev I.V."/>
            <person name="Guerin-Laguette A."/>
            <person name="Yu F."/>
            <person name="Martin F.M."/>
        </authorList>
    </citation>
    <scope>NUCLEOTIDE SEQUENCE</scope>
    <source>
        <strain evidence="1">QP</strain>
    </source>
</reference>
<dbReference type="EMBL" id="JAKELL010000212">
    <property type="protein sequence ID" value="KAH8978698.1"/>
    <property type="molecule type" value="Genomic_DNA"/>
</dbReference>
<comment type="caution">
    <text evidence="1">The sequence shown here is derived from an EMBL/GenBank/DDBJ whole genome shotgun (WGS) entry which is preliminary data.</text>
</comment>